<protein>
    <submittedName>
        <fullName evidence="3">Deoxyhypusine synthase</fullName>
        <ecNumber evidence="3">2.5.1.46</ecNumber>
    </submittedName>
</protein>
<organism evidence="3 4">
    <name type="scientific">Candidatus Portnoybacteria bacterium CG11_big_fil_rev_8_21_14_0_20_40_15</name>
    <dbReference type="NCBI Taxonomy" id="1974817"/>
    <lineage>
        <taxon>Bacteria</taxon>
        <taxon>Candidatus Portnoyibacteriota</taxon>
    </lineage>
</organism>
<dbReference type="SUPFAM" id="SSF52467">
    <property type="entry name" value="DHS-like NAD/FAD-binding domain"/>
    <property type="match status" value="1"/>
</dbReference>
<comment type="similarity">
    <text evidence="1">Belongs to the deoxyhypusine synthase family.</text>
</comment>
<dbReference type="Pfam" id="PF01916">
    <property type="entry name" value="DS"/>
    <property type="match status" value="1"/>
</dbReference>
<dbReference type="AlphaFoldDB" id="A0A2H0KSF5"/>
<evidence type="ECO:0000313" key="4">
    <source>
        <dbReference type="Proteomes" id="UP000229317"/>
    </source>
</evidence>
<dbReference type="EMBL" id="PCVO01000048">
    <property type="protein sequence ID" value="PIQ75088.1"/>
    <property type="molecule type" value="Genomic_DNA"/>
</dbReference>
<keyword evidence="2 3" id="KW-0808">Transferase</keyword>
<dbReference type="EC" id="2.5.1.46" evidence="3"/>
<dbReference type="GO" id="GO:0034038">
    <property type="term" value="F:deoxyhypusine synthase activity"/>
    <property type="evidence" value="ECO:0007669"/>
    <property type="project" value="UniProtKB-EC"/>
</dbReference>
<dbReference type="InterPro" id="IPR036982">
    <property type="entry name" value="Deoxyhypusine_synthase_sf"/>
</dbReference>
<proteinExistence type="inferred from homology"/>
<dbReference type="InterPro" id="IPR002773">
    <property type="entry name" value="Deoxyhypusine_synthase"/>
</dbReference>
<evidence type="ECO:0000256" key="2">
    <source>
        <dbReference type="ARBA" id="ARBA00022679"/>
    </source>
</evidence>
<dbReference type="PANTHER" id="PTHR11703:SF2">
    <property type="entry name" value="DEOXYHYPUSINE SYNTHASE-LIKE PROTEIN"/>
    <property type="match status" value="1"/>
</dbReference>
<name>A0A2H0KSF5_9BACT</name>
<evidence type="ECO:0000256" key="1">
    <source>
        <dbReference type="ARBA" id="ARBA00009892"/>
    </source>
</evidence>
<sequence length="361" mass="40685">MKKDFLKQKTKPIEIKKQLVSDLVENLALTGFQGKKLGEITKIWREMIKEKEITIWLGISGAIIPAGMRKVISFLVKNRFVDAIVSTGAQMFHETFETLGREHFIGEAVMNDYELFQEGVVRIYDVLAEEMDLLTGEFFIKRMAAQYLKSGQVYSSREITALMGRELSKISKNQDSILINAYKQGVPVFIPSFGDSYIGIAIWYSAMKNNKTFIVDTIKDLSESAYLTLNSKKTGVIYLGGGVPKNYIQQTAEITPNLADPDYVKSDVPIHEKEGYRKPHSYAIQITTDAPHWGGLSGCTFEEAQSWGKVSRGAKKVQCFADITIALPFVAQTLFEKSLSDAKKRKKPVFDWSETPVRVSY</sequence>
<evidence type="ECO:0000313" key="3">
    <source>
        <dbReference type="EMBL" id="PIQ75088.1"/>
    </source>
</evidence>
<dbReference type="PANTHER" id="PTHR11703">
    <property type="entry name" value="DEOXYHYPUSINE SYNTHASE"/>
    <property type="match status" value="1"/>
</dbReference>
<accession>A0A2H0KSF5</accession>
<dbReference type="Gene3D" id="3.40.910.10">
    <property type="entry name" value="Deoxyhypusine synthase"/>
    <property type="match status" value="1"/>
</dbReference>
<dbReference type="Proteomes" id="UP000229317">
    <property type="component" value="Unassembled WGS sequence"/>
</dbReference>
<reference evidence="3 4" key="1">
    <citation type="submission" date="2017-09" db="EMBL/GenBank/DDBJ databases">
        <title>Depth-based differentiation of microbial function through sediment-hosted aquifers and enrichment of novel symbionts in the deep terrestrial subsurface.</title>
        <authorList>
            <person name="Probst A.J."/>
            <person name="Ladd B."/>
            <person name="Jarett J.K."/>
            <person name="Geller-Mcgrath D.E."/>
            <person name="Sieber C.M."/>
            <person name="Emerson J.B."/>
            <person name="Anantharaman K."/>
            <person name="Thomas B.C."/>
            <person name="Malmstrom R."/>
            <person name="Stieglmeier M."/>
            <person name="Klingl A."/>
            <person name="Woyke T."/>
            <person name="Ryan C.M."/>
            <person name="Banfield J.F."/>
        </authorList>
    </citation>
    <scope>NUCLEOTIDE SEQUENCE [LARGE SCALE GENOMIC DNA]</scope>
    <source>
        <strain evidence="3">CG11_big_fil_rev_8_21_14_0_20_40_15</strain>
    </source>
</reference>
<dbReference type="GO" id="GO:0005737">
    <property type="term" value="C:cytoplasm"/>
    <property type="evidence" value="ECO:0007669"/>
    <property type="project" value="TreeGrafter"/>
</dbReference>
<gene>
    <name evidence="3" type="ORF">COV84_03290</name>
</gene>
<dbReference type="InterPro" id="IPR029035">
    <property type="entry name" value="DHS-like_NAD/FAD-binding_dom"/>
</dbReference>
<comment type="caution">
    <text evidence="3">The sequence shown here is derived from an EMBL/GenBank/DDBJ whole genome shotgun (WGS) entry which is preliminary data.</text>
</comment>